<feature type="compositionally biased region" description="Basic and acidic residues" evidence="1">
    <location>
        <begin position="125"/>
        <end position="137"/>
    </location>
</feature>
<evidence type="ECO:0000256" key="1">
    <source>
        <dbReference type="SAM" id="MobiDB-lite"/>
    </source>
</evidence>
<evidence type="ECO:0000313" key="2">
    <source>
        <dbReference type="EMBL" id="KAG0520236.1"/>
    </source>
</evidence>
<evidence type="ECO:0000313" key="3">
    <source>
        <dbReference type="Proteomes" id="UP000807115"/>
    </source>
</evidence>
<name>A0A921QGX0_SORBI</name>
<reference evidence="2" key="2">
    <citation type="submission" date="2020-10" db="EMBL/GenBank/DDBJ databases">
        <authorList>
            <person name="Cooper E.A."/>
            <person name="Brenton Z.W."/>
            <person name="Flinn B.S."/>
            <person name="Jenkins J."/>
            <person name="Shu S."/>
            <person name="Flowers D."/>
            <person name="Luo F."/>
            <person name="Wang Y."/>
            <person name="Xia P."/>
            <person name="Barry K."/>
            <person name="Daum C."/>
            <person name="Lipzen A."/>
            <person name="Yoshinaga Y."/>
            <person name="Schmutz J."/>
            <person name="Saski C."/>
            <person name="Vermerris W."/>
            <person name="Kresovich S."/>
        </authorList>
    </citation>
    <scope>NUCLEOTIDE SEQUENCE</scope>
</reference>
<feature type="region of interest" description="Disordered" evidence="1">
    <location>
        <begin position="1"/>
        <end position="149"/>
    </location>
</feature>
<comment type="caution">
    <text evidence="2">The sequence shown here is derived from an EMBL/GenBank/DDBJ whole genome shotgun (WGS) entry which is preliminary data.</text>
</comment>
<sequence length="149" mass="16614">MHSKYVLPLNRRARMEPGQGTKALSQSVTARPIAPHLHPSSLRPIRRPAINPTAQARRKGSPCRRKEGERAWSSLPRSSTEEQSAPRRALQRRRSRRRRRPRPPARTAQGGHGAAPPPSLGGRGKGRDSHYSSRARELDDDSTTPMGVR</sequence>
<accession>A0A921QGX0</accession>
<feature type="compositionally biased region" description="Basic residues" evidence="1">
    <location>
        <begin position="89"/>
        <end position="103"/>
    </location>
</feature>
<reference evidence="2" key="1">
    <citation type="journal article" date="2019" name="BMC Genomics">
        <title>A new reference genome for Sorghum bicolor reveals high levels of sequence similarity between sweet and grain genotypes: implications for the genetics of sugar metabolism.</title>
        <authorList>
            <person name="Cooper E.A."/>
            <person name="Brenton Z.W."/>
            <person name="Flinn B.S."/>
            <person name="Jenkins J."/>
            <person name="Shu S."/>
            <person name="Flowers D."/>
            <person name="Luo F."/>
            <person name="Wang Y."/>
            <person name="Xia P."/>
            <person name="Barry K."/>
            <person name="Daum C."/>
            <person name="Lipzen A."/>
            <person name="Yoshinaga Y."/>
            <person name="Schmutz J."/>
            <person name="Saski C."/>
            <person name="Vermerris W."/>
            <person name="Kresovich S."/>
        </authorList>
    </citation>
    <scope>NUCLEOTIDE SEQUENCE</scope>
</reference>
<proteinExistence type="predicted"/>
<organism evidence="2 3">
    <name type="scientific">Sorghum bicolor</name>
    <name type="common">Sorghum</name>
    <name type="synonym">Sorghum vulgare</name>
    <dbReference type="NCBI Taxonomy" id="4558"/>
    <lineage>
        <taxon>Eukaryota</taxon>
        <taxon>Viridiplantae</taxon>
        <taxon>Streptophyta</taxon>
        <taxon>Embryophyta</taxon>
        <taxon>Tracheophyta</taxon>
        <taxon>Spermatophyta</taxon>
        <taxon>Magnoliopsida</taxon>
        <taxon>Liliopsida</taxon>
        <taxon>Poales</taxon>
        <taxon>Poaceae</taxon>
        <taxon>PACMAD clade</taxon>
        <taxon>Panicoideae</taxon>
        <taxon>Andropogonodae</taxon>
        <taxon>Andropogoneae</taxon>
        <taxon>Sorghinae</taxon>
        <taxon>Sorghum</taxon>
    </lineage>
</organism>
<dbReference type="AlphaFoldDB" id="A0A921QGX0"/>
<dbReference type="Proteomes" id="UP000807115">
    <property type="component" value="Chromosome 8"/>
</dbReference>
<protein>
    <submittedName>
        <fullName evidence="2">Uncharacterized protein</fullName>
    </submittedName>
</protein>
<dbReference type="EMBL" id="CM027687">
    <property type="protein sequence ID" value="KAG0520236.1"/>
    <property type="molecule type" value="Genomic_DNA"/>
</dbReference>
<gene>
    <name evidence="2" type="ORF">BDA96_08G056400</name>
</gene>
<dbReference type="Gramene" id="EES16727">
    <property type="protein sequence ID" value="EES16727"/>
    <property type="gene ID" value="SORBI_3008G052800"/>
</dbReference>